<evidence type="ECO:0000313" key="2">
    <source>
        <dbReference type="Proteomes" id="UP000245793"/>
    </source>
</evidence>
<organism evidence="1 2">
    <name type="scientific">Ezakiella coagulans</name>
    <dbReference type="NCBI Taxonomy" id="46507"/>
    <lineage>
        <taxon>Bacteria</taxon>
        <taxon>Bacillati</taxon>
        <taxon>Bacillota</taxon>
        <taxon>Tissierellia</taxon>
        <taxon>Ezakiella</taxon>
    </lineage>
</organism>
<sequence length="216" mass="25754">MIRTWKNAFHNRNVYIDFEYEDLKDKKTDSFLEIYNSRCAPLQFMVDSSNTLKRDIAKTWGFKKMRSCYSLEVTKDDLISHENRTIEICEANSEDEIYENFSKIYFDYYRNSHEAINPVSASFNEFKEILPEKIYFSREGGMSFAFIEKNEIAYVYSDNLKIAEDFFRAVAEKMFCDYDTIFFEADDVDECAMRLKNIFSSGVKDVFETWIYDLEE</sequence>
<dbReference type="RefSeq" id="WP_116480074.1">
    <property type="nucleotide sequence ID" value="NZ_QEKV01000004.1"/>
</dbReference>
<dbReference type="Proteomes" id="UP000245793">
    <property type="component" value="Unassembled WGS sequence"/>
</dbReference>
<dbReference type="EMBL" id="QEKV01000004">
    <property type="protein sequence ID" value="PVY94668.1"/>
    <property type="molecule type" value="Genomic_DNA"/>
</dbReference>
<dbReference type="AlphaFoldDB" id="A0A2U1E403"/>
<gene>
    <name evidence="1" type="ORF">C7381_104174</name>
</gene>
<keyword evidence="2" id="KW-1185">Reference proteome</keyword>
<evidence type="ECO:0000313" key="1">
    <source>
        <dbReference type="EMBL" id="PVY94668.1"/>
    </source>
</evidence>
<protein>
    <submittedName>
        <fullName evidence="1">Uncharacterized protein</fullName>
    </submittedName>
</protein>
<accession>A0A2U1E403</accession>
<name>A0A2U1E403_9FIRM</name>
<comment type="caution">
    <text evidence="1">The sequence shown here is derived from an EMBL/GenBank/DDBJ whole genome shotgun (WGS) entry which is preliminary data.</text>
</comment>
<reference evidence="1 2" key="1">
    <citation type="submission" date="2018-04" db="EMBL/GenBank/DDBJ databases">
        <title>Genomic Encyclopedia of Type Strains, Phase IV (KMG-IV): sequencing the most valuable type-strain genomes for metagenomic binning, comparative biology and taxonomic classification.</title>
        <authorList>
            <person name="Goeker M."/>
        </authorList>
    </citation>
    <scope>NUCLEOTIDE SEQUENCE [LARGE SCALE GENOMIC DNA]</scope>
    <source>
        <strain evidence="1 2">DSM 20705</strain>
    </source>
</reference>
<proteinExistence type="predicted"/>